<accession>A0A3B4ZBW1</accession>
<dbReference type="Ensembl" id="ENSSPAT00000005017.1">
    <property type="protein sequence ID" value="ENSSPAP00000004921.1"/>
    <property type="gene ID" value="ENSSPAG00000003821.1"/>
</dbReference>
<dbReference type="AlphaFoldDB" id="A0A3B4ZBW1"/>
<keyword evidence="2" id="KW-0472">Membrane</keyword>
<name>A0A3B4ZBW1_9TELE</name>
<evidence type="ECO:0000256" key="1">
    <source>
        <dbReference type="SAM" id="MobiDB-lite"/>
    </source>
</evidence>
<sequence length="72" mass="7367">EVDLLAVVLQGGCSGHSLGAVLALILIIGTARSVGRRRRAAGPAGCCGMLPAPTRSRRPLGPPAVRERTGPR</sequence>
<feature type="transmembrane region" description="Helical" evidence="2">
    <location>
        <begin position="6"/>
        <end position="29"/>
    </location>
</feature>
<evidence type="ECO:0000313" key="3">
    <source>
        <dbReference type="Ensembl" id="ENSSPAP00000004921.1"/>
    </source>
</evidence>
<organism evidence="3">
    <name type="scientific">Stegastes partitus</name>
    <name type="common">bicolor damselfish</name>
    <dbReference type="NCBI Taxonomy" id="144197"/>
    <lineage>
        <taxon>Eukaryota</taxon>
        <taxon>Metazoa</taxon>
        <taxon>Chordata</taxon>
        <taxon>Craniata</taxon>
        <taxon>Vertebrata</taxon>
        <taxon>Euteleostomi</taxon>
        <taxon>Actinopterygii</taxon>
        <taxon>Neopterygii</taxon>
        <taxon>Teleostei</taxon>
        <taxon>Neoteleostei</taxon>
        <taxon>Acanthomorphata</taxon>
        <taxon>Ovalentaria</taxon>
        <taxon>Pomacentridae</taxon>
        <taxon>Stegastes</taxon>
    </lineage>
</organism>
<keyword evidence="2" id="KW-1133">Transmembrane helix</keyword>
<keyword evidence="2" id="KW-0812">Transmembrane</keyword>
<reference evidence="3" key="1">
    <citation type="submission" date="2023-09" db="UniProtKB">
        <authorList>
            <consortium name="Ensembl"/>
        </authorList>
    </citation>
    <scope>IDENTIFICATION</scope>
</reference>
<evidence type="ECO:0000256" key="2">
    <source>
        <dbReference type="SAM" id="Phobius"/>
    </source>
</evidence>
<proteinExistence type="predicted"/>
<feature type="region of interest" description="Disordered" evidence="1">
    <location>
        <begin position="41"/>
        <end position="72"/>
    </location>
</feature>
<protein>
    <submittedName>
        <fullName evidence="3">Uncharacterized protein</fullName>
    </submittedName>
</protein>